<reference evidence="3 4" key="1">
    <citation type="submission" date="2018-05" db="EMBL/GenBank/DDBJ databases">
        <authorList>
            <consortium name="IHU Genomes"/>
        </authorList>
    </citation>
    <scope>NUCLEOTIDE SEQUENCE [LARGE SCALE GENOMIC DNA]</scope>
    <source>
        <strain evidence="3 4">P7336</strain>
    </source>
</reference>
<evidence type="ECO:0000313" key="3">
    <source>
        <dbReference type="EMBL" id="SRX95614.1"/>
    </source>
</evidence>
<keyword evidence="2" id="KW-1133">Transmembrane helix</keyword>
<feature type="transmembrane region" description="Helical" evidence="2">
    <location>
        <begin position="31"/>
        <end position="52"/>
    </location>
</feature>
<feature type="compositionally biased region" description="Pro residues" evidence="1">
    <location>
        <begin position="214"/>
        <end position="223"/>
    </location>
</feature>
<keyword evidence="2" id="KW-0812">Transmembrane</keyword>
<evidence type="ECO:0000313" key="4">
    <source>
        <dbReference type="Proteomes" id="UP000252015"/>
    </source>
</evidence>
<evidence type="ECO:0000256" key="2">
    <source>
        <dbReference type="SAM" id="Phobius"/>
    </source>
</evidence>
<evidence type="ECO:0000256" key="1">
    <source>
        <dbReference type="SAM" id="MobiDB-lite"/>
    </source>
</evidence>
<proteinExistence type="predicted"/>
<gene>
    <name evidence="3" type="ORF">MSP7336_03883</name>
</gene>
<keyword evidence="4" id="KW-1185">Reference proteome</keyword>
<feature type="region of interest" description="Disordered" evidence="1">
    <location>
        <begin position="58"/>
        <end position="81"/>
    </location>
</feature>
<organism evidence="3 4">
    <name type="scientific">Mycobacterium shimoidei</name>
    <dbReference type="NCBI Taxonomy" id="29313"/>
    <lineage>
        <taxon>Bacteria</taxon>
        <taxon>Bacillati</taxon>
        <taxon>Actinomycetota</taxon>
        <taxon>Actinomycetes</taxon>
        <taxon>Mycobacteriales</taxon>
        <taxon>Mycobacteriaceae</taxon>
        <taxon>Mycobacterium</taxon>
    </lineage>
</organism>
<accession>A0A375Z377</accession>
<name>A0A375Z377_MYCSH</name>
<dbReference type="AlphaFoldDB" id="A0A375Z377"/>
<feature type="compositionally biased region" description="Low complexity" evidence="1">
    <location>
        <begin position="224"/>
        <end position="233"/>
    </location>
</feature>
<keyword evidence="2" id="KW-0472">Membrane</keyword>
<feature type="region of interest" description="Disordered" evidence="1">
    <location>
        <begin position="213"/>
        <end position="233"/>
    </location>
</feature>
<dbReference type="Proteomes" id="UP000252015">
    <property type="component" value="Unassembled WGS sequence"/>
</dbReference>
<protein>
    <submittedName>
        <fullName evidence="3">Uncharacterized protein</fullName>
    </submittedName>
</protein>
<dbReference type="EMBL" id="UEGW01000001">
    <property type="protein sequence ID" value="SRX95614.1"/>
    <property type="molecule type" value="Genomic_DNA"/>
</dbReference>
<sequence length="355" mass="37193">MILRGGAKTVTKLAPVTSDTEAPKDHKNLKWALGAVTLMAVLATVLAVTLLFGGGDPSTKPAGQSDPSGQDAANIASANDNGPVTVITEDPSCAAWTAINNALSSGGEGIWNERDRSVPASAWNDKQRMQFMAAGQSMRGAAAQAVGLVKLTPHRVMRELYEQFIAYARAYAERIPKYTPADDNLAGAANSAASALGAICAAIVDGSAAARGPLVPPPAPPQQAAPLGNPANPQPFLTTTSPVCRDWRTALDQFGKNTAAWQQIDPNIPSIYWNKEQKATNYAVASVMNAFAGKLELLGRQSSNPIWQDLANLSAQYRRAFVVALPSYVPADNHLANAASYVSTTILGACAALGI</sequence>